<keyword evidence="8" id="KW-0675">Receptor</keyword>
<evidence type="ECO:0000256" key="3">
    <source>
        <dbReference type="ARBA" id="ARBA00022606"/>
    </source>
</evidence>
<accession>A0A9P0KSZ8</accession>
<keyword evidence="6 10" id="KW-1133">Transmembrane helix</keyword>
<proteinExistence type="predicted"/>
<dbReference type="AlphaFoldDB" id="A0A9P0KSZ8"/>
<dbReference type="PANTHER" id="PTHR21137:SF35">
    <property type="entry name" value="ODORANT RECEPTOR 19A-RELATED"/>
    <property type="match status" value="1"/>
</dbReference>
<evidence type="ECO:0000313" key="12">
    <source>
        <dbReference type="Proteomes" id="UP001152888"/>
    </source>
</evidence>
<keyword evidence="2" id="KW-1003">Cell membrane</keyword>
<dbReference type="GO" id="GO:0005886">
    <property type="term" value="C:plasma membrane"/>
    <property type="evidence" value="ECO:0007669"/>
    <property type="project" value="UniProtKB-SubCell"/>
</dbReference>
<keyword evidence="12" id="KW-1185">Reference proteome</keyword>
<gene>
    <name evidence="11" type="ORF">ACAOBT_LOCUS12913</name>
</gene>
<keyword evidence="5" id="KW-0552">Olfaction</keyword>
<sequence length="283" mass="32946">MSADCFKAVDFFFKLFGIWMDNSSRYKMAAYIVWDSFVFFLGCGFATLEAMMIRTSIKDLRLFFKVFGMFAGHQLALMKFVVMVRNFGKLSNLKTKLRSRCFRYDPFDLFDPEKMMSESARFCARFATFMFTAYGMVGVTAHVSALWRLDTEQHGKYFEGNSSCDDFIPYVFVNPFDDGSIRGCKNALLMMDICFYILSTYMAGYDAIFCCLIVCLDTQLQILSIATKNVRERLLTGSGLSEEYRMSHDNVSPDFEKRLYMEIRKCNRHLSFLLRYIFIFDAN</sequence>
<feature type="transmembrane region" description="Helical" evidence="10">
    <location>
        <begin position="28"/>
        <end position="50"/>
    </location>
</feature>
<dbReference type="EMBL" id="CAKOFQ010006866">
    <property type="protein sequence ID" value="CAH1977839.1"/>
    <property type="molecule type" value="Genomic_DNA"/>
</dbReference>
<evidence type="ECO:0000256" key="6">
    <source>
        <dbReference type="ARBA" id="ARBA00022989"/>
    </source>
</evidence>
<protein>
    <submittedName>
        <fullName evidence="11">Uncharacterized protein</fullName>
    </submittedName>
</protein>
<evidence type="ECO:0000256" key="1">
    <source>
        <dbReference type="ARBA" id="ARBA00004651"/>
    </source>
</evidence>
<feature type="transmembrane region" description="Helical" evidence="10">
    <location>
        <begin position="126"/>
        <end position="147"/>
    </location>
</feature>
<dbReference type="GO" id="GO:0004984">
    <property type="term" value="F:olfactory receptor activity"/>
    <property type="evidence" value="ECO:0007669"/>
    <property type="project" value="InterPro"/>
</dbReference>
<dbReference type="GO" id="GO:0005549">
    <property type="term" value="F:odorant binding"/>
    <property type="evidence" value="ECO:0007669"/>
    <property type="project" value="InterPro"/>
</dbReference>
<evidence type="ECO:0000256" key="7">
    <source>
        <dbReference type="ARBA" id="ARBA00023136"/>
    </source>
</evidence>
<evidence type="ECO:0000256" key="2">
    <source>
        <dbReference type="ARBA" id="ARBA00022475"/>
    </source>
</evidence>
<organism evidence="11 12">
    <name type="scientific">Acanthoscelides obtectus</name>
    <name type="common">Bean weevil</name>
    <name type="synonym">Bruchus obtectus</name>
    <dbReference type="NCBI Taxonomy" id="200917"/>
    <lineage>
        <taxon>Eukaryota</taxon>
        <taxon>Metazoa</taxon>
        <taxon>Ecdysozoa</taxon>
        <taxon>Arthropoda</taxon>
        <taxon>Hexapoda</taxon>
        <taxon>Insecta</taxon>
        <taxon>Pterygota</taxon>
        <taxon>Neoptera</taxon>
        <taxon>Endopterygota</taxon>
        <taxon>Coleoptera</taxon>
        <taxon>Polyphaga</taxon>
        <taxon>Cucujiformia</taxon>
        <taxon>Chrysomeloidea</taxon>
        <taxon>Chrysomelidae</taxon>
        <taxon>Bruchinae</taxon>
        <taxon>Bruchini</taxon>
        <taxon>Acanthoscelides</taxon>
    </lineage>
</organism>
<evidence type="ECO:0000256" key="10">
    <source>
        <dbReference type="SAM" id="Phobius"/>
    </source>
</evidence>
<feature type="transmembrane region" description="Helical" evidence="10">
    <location>
        <begin position="62"/>
        <end position="84"/>
    </location>
</feature>
<evidence type="ECO:0000256" key="4">
    <source>
        <dbReference type="ARBA" id="ARBA00022692"/>
    </source>
</evidence>
<evidence type="ECO:0000256" key="8">
    <source>
        <dbReference type="ARBA" id="ARBA00023170"/>
    </source>
</evidence>
<dbReference type="InterPro" id="IPR004117">
    <property type="entry name" value="7tm6_olfct_rcpt"/>
</dbReference>
<dbReference type="Proteomes" id="UP001152888">
    <property type="component" value="Unassembled WGS sequence"/>
</dbReference>
<keyword evidence="7 10" id="KW-0472">Membrane</keyword>
<keyword evidence="3" id="KW-0716">Sensory transduction</keyword>
<evidence type="ECO:0000313" key="11">
    <source>
        <dbReference type="EMBL" id="CAH1977839.1"/>
    </source>
</evidence>
<comment type="caution">
    <text evidence="11">The sequence shown here is derived from an EMBL/GenBank/DDBJ whole genome shotgun (WGS) entry which is preliminary data.</text>
</comment>
<evidence type="ECO:0000256" key="9">
    <source>
        <dbReference type="ARBA" id="ARBA00023224"/>
    </source>
</evidence>
<keyword evidence="9" id="KW-0807">Transducer</keyword>
<evidence type="ECO:0000256" key="5">
    <source>
        <dbReference type="ARBA" id="ARBA00022725"/>
    </source>
</evidence>
<reference evidence="11" key="1">
    <citation type="submission" date="2022-03" db="EMBL/GenBank/DDBJ databases">
        <authorList>
            <person name="Sayadi A."/>
        </authorList>
    </citation>
    <scope>NUCLEOTIDE SEQUENCE</scope>
</reference>
<name>A0A9P0KSZ8_ACAOB</name>
<dbReference type="OrthoDB" id="8191658at2759"/>
<keyword evidence="4 10" id="KW-0812">Transmembrane</keyword>
<comment type="subcellular location">
    <subcellularLocation>
        <location evidence="1">Cell membrane</location>
        <topology evidence="1">Multi-pass membrane protein</topology>
    </subcellularLocation>
</comment>
<dbReference type="PANTHER" id="PTHR21137">
    <property type="entry name" value="ODORANT RECEPTOR"/>
    <property type="match status" value="1"/>
</dbReference>
<dbReference type="GO" id="GO:0007165">
    <property type="term" value="P:signal transduction"/>
    <property type="evidence" value="ECO:0007669"/>
    <property type="project" value="UniProtKB-KW"/>
</dbReference>